<dbReference type="InterPro" id="IPR006968">
    <property type="entry name" value="RUS_fam"/>
</dbReference>
<dbReference type="Pfam" id="PF24160">
    <property type="entry name" value="UVB_sens_C"/>
    <property type="match status" value="1"/>
</dbReference>
<proteinExistence type="inferred from homology"/>
<dbReference type="EMBL" id="JAQMWT010000125">
    <property type="protein sequence ID" value="KAJ8609969.1"/>
    <property type="molecule type" value="Genomic_DNA"/>
</dbReference>
<comment type="subcellular location">
    <subcellularLocation>
        <location evidence="1">Membrane</location>
    </subcellularLocation>
</comment>
<evidence type="ECO:0000256" key="2">
    <source>
        <dbReference type="ARBA" id="ARBA00007558"/>
    </source>
</evidence>
<keyword evidence="3" id="KW-0812">Transmembrane</keyword>
<evidence type="ECO:0000256" key="1">
    <source>
        <dbReference type="ARBA" id="ARBA00004370"/>
    </source>
</evidence>
<dbReference type="InterPro" id="IPR054549">
    <property type="entry name" value="UVB_sens_RUS_dom"/>
</dbReference>
<evidence type="ECO:0000313" key="9">
    <source>
        <dbReference type="Proteomes" id="UP001230188"/>
    </source>
</evidence>
<dbReference type="InterPro" id="IPR055412">
    <property type="entry name" value="UVB_sens_C"/>
</dbReference>
<name>A0AAD7UK40_9STRA</name>
<dbReference type="Proteomes" id="UP001230188">
    <property type="component" value="Unassembled WGS sequence"/>
</dbReference>
<evidence type="ECO:0000313" key="8">
    <source>
        <dbReference type="EMBL" id="KAJ8609969.1"/>
    </source>
</evidence>
<comment type="similarity">
    <text evidence="2">Belongs to the RUS1 family.</text>
</comment>
<dbReference type="GO" id="GO:0016020">
    <property type="term" value="C:membrane"/>
    <property type="evidence" value="ECO:0007669"/>
    <property type="project" value="UniProtKB-SubCell"/>
</dbReference>
<feature type="domain" description="Protein root UVB sensitive/RUS" evidence="6">
    <location>
        <begin position="12"/>
        <end position="250"/>
    </location>
</feature>
<keyword evidence="5" id="KW-0472">Membrane</keyword>
<feature type="domain" description="Root UVB sensitive protein C-terminal" evidence="7">
    <location>
        <begin position="252"/>
        <end position="337"/>
    </location>
</feature>
<dbReference type="AlphaFoldDB" id="A0AAD7UK40"/>
<gene>
    <name evidence="8" type="ORF">CTAYLR_008095</name>
</gene>
<evidence type="ECO:0000259" key="7">
    <source>
        <dbReference type="Pfam" id="PF24160"/>
    </source>
</evidence>
<evidence type="ECO:0000256" key="3">
    <source>
        <dbReference type="ARBA" id="ARBA00022692"/>
    </source>
</evidence>
<reference evidence="8" key="1">
    <citation type="submission" date="2023-01" db="EMBL/GenBank/DDBJ databases">
        <title>Metagenome sequencing of chrysophaentin producing Chrysophaeum taylorii.</title>
        <authorList>
            <person name="Davison J."/>
            <person name="Bewley C."/>
        </authorList>
    </citation>
    <scope>NUCLEOTIDE SEQUENCE</scope>
    <source>
        <strain evidence="8">NIES-1699</strain>
    </source>
</reference>
<dbReference type="PANTHER" id="PTHR12770">
    <property type="entry name" value="RUS1 FAMILY PROTEIN C16ORF58"/>
    <property type="match status" value="1"/>
</dbReference>
<accession>A0AAD7UK40</accession>
<dbReference type="PANTHER" id="PTHR12770:SF31">
    <property type="entry name" value="RUS FAMILY MEMBER 1"/>
    <property type="match status" value="1"/>
</dbReference>
<protein>
    <submittedName>
        <fullName evidence="8">Uncharacterized protein</fullName>
    </submittedName>
</protein>
<keyword evidence="4" id="KW-1133">Transmembrane helix</keyword>
<sequence>MREVDLRRRGRRRSSLASLAWQSFAPHGYPESVKGEYFEYQVWDSVQGLCSYVRGVISTSAVLTASGVGSAEATASAAALAWLARDGVGLIGSLAFSCAVGAKVDAELKRWRLFADAINDVGLSLEVAAPLVSRTPNDAAFVLLASLAAACKTACGVAAGAAKAAISAHLATSPRTVGDIAAKEAAQETAVTLVGILAGVLVVKAPYPLWIFFALTIAHAYCNWRAVACLRLATLNAARATIAFDAYVRHRRVLAPKDVAEQEPVLLPLASTFARVDLGAQIPRDVAPKVRLFDDDRKFALFVSKAGTRAVLAADATEMDALRALFEAIAATLRDVRNSTAWRHLACTSSDEHLFGACCAALAECGWDLSHPPLDVGPYRYHDGDRRND</sequence>
<comment type="caution">
    <text evidence="8">The sequence shown here is derived from an EMBL/GenBank/DDBJ whole genome shotgun (WGS) entry which is preliminary data.</text>
</comment>
<organism evidence="8 9">
    <name type="scientific">Chrysophaeum taylorii</name>
    <dbReference type="NCBI Taxonomy" id="2483200"/>
    <lineage>
        <taxon>Eukaryota</taxon>
        <taxon>Sar</taxon>
        <taxon>Stramenopiles</taxon>
        <taxon>Ochrophyta</taxon>
        <taxon>Pelagophyceae</taxon>
        <taxon>Pelagomonadales</taxon>
        <taxon>Pelagomonadaceae</taxon>
        <taxon>Chrysophaeum</taxon>
    </lineage>
</organism>
<keyword evidence="9" id="KW-1185">Reference proteome</keyword>
<evidence type="ECO:0000256" key="5">
    <source>
        <dbReference type="ARBA" id="ARBA00023136"/>
    </source>
</evidence>
<evidence type="ECO:0000256" key="4">
    <source>
        <dbReference type="ARBA" id="ARBA00022989"/>
    </source>
</evidence>
<evidence type="ECO:0000259" key="6">
    <source>
        <dbReference type="Pfam" id="PF04884"/>
    </source>
</evidence>
<dbReference type="Pfam" id="PF04884">
    <property type="entry name" value="UVB_sens_prot"/>
    <property type="match status" value="1"/>
</dbReference>